<keyword evidence="5" id="KW-1185">Reference proteome</keyword>
<dbReference type="InterPro" id="IPR000914">
    <property type="entry name" value="SBP_5_dom"/>
</dbReference>
<evidence type="ECO:0000256" key="2">
    <source>
        <dbReference type="ARBA" id="ARBA00005695"/>
    </source>
</evidence>
<dbReference type="HOGENOM" id="CLU_017028_8_2_5"/>
<evidence type="ECO:0000256" key="1">
    <source>
        <dbReference type="ARBA" id="ARBA00004418"/>
    </source>
</evidence>
<dbReference type="SUPFAM" id="SSF53850">
    <property type="entry name" value="Periplasmic binding protein-like II"/>
    <property type="match status" value="1"/>
</dbReference>
<proteinExistence type="inferred from homology"/>
<comment type="caution">
    <text evidence="4">The sequence shown here is derived from an EMBL/GenBank/DDBJ whole genome shotgun (WGS) entry which is preliminary data.</text>
</comment>
<evidence type="ECO:0000313" key="4">
    <source>
        <dbReference type="EMBL" id="EAS48316.1"/>
    </source>
</evidence>
<reference evidence="4 5" key="1">
    <citation type="journal article" date="2008" name="Appl. Environ. Microbiol.">
        <title>Genomic insights into Mn(II) oxidation by the marine alphaproteobacterium Aurantimonas sp. strain SI85-9A1.</title>
        <authorList>
            <person name="Dick G.J."/>
            <person name="Podell S."/>
            <person name="Johnson H.A."/>
            <person name="Rivera-Espinoza Y."/>
            <person name="Bernier-Latmani R."/>
            <person name="McCarthy J.K."/>
            <person name="Torpey J.W."/>
            <person name="Clement B.G."/>
            <person name="Gaasterland T."/>
            <person name="Tebo B.M."/>
        </authorList>
    </citation>
    <scope>NUCLEOTIDE SEQUENCE [LARGE SCALE GENOMIC DNA]</scope>
    <source>
        <strain evidence="4 5">SI85-9A1</strain>
    </source>
</reference>
<protein>
    <submittedName>
        <fullName evidence="4">Putative periplasmic substrate-binding protein, ABC-type oligopeptide transporter</fullName>
    </submittedName>
</protein>
<dbReference type="GO" id="GO:0015833">
    <property type="term" value="P:peptide transport"/>
    <property type="evidence" value="ECO:0007669"/>
    <property type="project" value="TreeGrafter"/>
</dbReference>
<dbReference type="Gene3D" id="3.10.105.10">
    <property type="entry name" value="Dipeptide-binding Protein, Domain 3"/>
    <property type="match status" value="1"/>
</dbReference>
<organism evidence="4 5">
    <name type="scientific">Aurantimonas manganoxydans (strain ATCC BAA-1229 / DSM 21871 / SI85-9A1)</name>
    <dbReference type="NCBI Taxonomy" id="287752"/>
    <lineage>
        <taxon>Bacteria</taxon>
        <taxon>Pseudomonadati</taxon>
        <taxon>Pseudomonadota</taxon>
        <taxon>Alphaproteobacteria</taxon>
        <taxon>Hyphomicrobiales</taxon>
        <taxon>Aurantimonadaceae</taxon>
        <taxon>Aurantimonas</taxon>
    </lineage>
</organism>
<comment type="similarity">
    <text evidence="2">Belongs to the bacterial solute-binding protein 5 family.</text>
</comment>
<dbReference type="CDD" id="cd08500">
    <property type="entry name" value="PBP2_NikA_DppA_OppA_like_4"/>
    <property type="match status" value="1"/>
</dbReference>
<dbReference type="BioCyc" id="AURANTIMONAS:SI859A1_00085-MONOMER"/>
<dbReference type="GO" id="GO:1904680">
    <property type="term" value="F:peptide transmembrane transporter activity"/>
    <property type="evidence" value="ECO:0007669"/>
    <property type="project" value="TreeGrafter"/>
</dbReference>
<sequence length="665" mass="73785">MHRSTRQQRAIRQGALAGMALLWTAILWAPALAEQTAADTSGATFGEPAALQAAVSAGDLPPVSQRLPERPLVMPVDAGCPADRLGGTLRMIGGSAKDTRTLSVFGYARLVGYDEDYTFVPDIAERFEVEDGRIFTFHLRPGMKWSDGAPFTAEDFRYFWEDMAQNPQIARFGIPGELLVEGKPPRVTFPGPYEIRYEWAKPNPNFLATQAAALPFELYRPAHYLKQFHEAYADPDELAARVEAEGQRNWAALHFKMDRGHRNDNPALPTLQPWKLATEPPSERLMFTRNPYFHRVDAQGRQLPYIDTVALTIANADLIPAKVANGEADLQAAYLSFPNYPFLKRAEARGGFEVRRWESGRGSHVTLYPNLNVKDPAWRRLIQDANFRRALSLAINRDDINKAIFYGLAVPGGNTVLPRSTLFDPQLPTMWAGYDPDAANALLDELGLGRESRGGLRLLPDGRQMRIVVETAGESREQSDVLQLIHDDWRRLGIDLLIRESQREVFRNRIKAGSTLMSVWTGLDNGVPTPATDPAELAPSTAEQLQWPSFGMQTETGGEGGEAIGGSEALAPLRELAALRKRWMRTDDDAERADIWGRMLRISADQVYTIGIVAGVDQIVAVADTLNNVPERGVYNYEPGAYFGIYHPDGFWFDCGASALAGKHG</sequence>
<dbReference type="Pfam" id="PF00496">
    <property type="entry name" value="SBP_bac_5"/>
    <property type="match status" value="1"/>
</dbReference>
<comment type="subcellular location">
    <subcellularLocation>
        <location evidence="1">Periplasm</location>
    </subcellularLocation>
</comment>
<evidence type="ECO:0000313" key="5">
    <source>
        <dbReference type="Proteomes" id="UP000000321"/>
    </source>
</evidence>
<feature type="domain" description="Solute-binding protein family 5" evidence="3">
    <location>
        <begin position="119"/>
        <end position="530"/>
    </location>
</feature>
<accession>Q1YDI1</accession>
<dbReference type="EMBL" id="AAPJ01000013">
    <property type="protein sequence ID" value="EAS48316.1"/>
    <property type="molecule type" value="Genomic_DNA"/>
</dbReference>
<dbReference type="Proteomes" id="UP000000321">
    <property type="component" value="Unassembled WGS sequence"/>
</dbReference>
<dbReference type="InterPro" id="IPR039424">
    <property type="entry name" value="SBP_5"/>
</dbReference>
<dbReference type="AlphaFoldDB" id="Q1YDI1"/>
<dbReference type="PANTHER" id="PTHR30290:SF62">
    <property type="entry name" value="OLIGOPEPTIDE ABC TRANSPORTER, PERIPLASMIC OLIGOPEPTIDE-BINDING PROTEIN"/>
    <property type="match status" value="1"/>
</dbReference>
<dbReference type="Gene3D" id="3.40.190.10">
    <property type="entry name" value="Periplasmic binding protein-like II"/>
    <property type="match status" value="1"/>
</dbReference>
<evidence type="ECO:0000259" key="3">
    <source>
        <dbReference type="Pfam" id="PF00496"/>
    </source>
</evidence>
<dbReference type="PANTHER" id="PTHR30290">
    <property type="entry name" value="PERIPLASMIC BINDING COMPONENT OF ABC TRANSPORTER"/>
    <property type="match status" value="1"/>
</dbReference>
<name>Q1YDI1_AURMS</name>
<gene>
    <name evidence="4" type="ORF">SI859A1_00085</name>
</gene>